<dbReference type="Pfam" id="PF13191">
    <property type="entry name" value="AAA_16"/>
    <property type="match status" value="1"/>
</dbReference>
<evidence type="ECO:0000256" key="1">
    <source>
        <dbReference type="ARBA" id="ARBA00005820"/>
    </source>
</evidence>
<comment type="similarity">
    <text evidence="1">Belongs to the AfsR/DnrI/RedD regulatory family.</text>
</comment>
<dbReference type="PANTHER" id="PTHR35807:SF1">
    <property type="entry name" value="TRANSCRIPTIONAL REGULATOR REDD"/>
    <property type="match status" value="1"/>
</dbReference>
<evidence type="ECO:0000256" key="2">
    <source>
        <dbReference type="ARBA" id="ARBA00023015"/>
    </source>
</evidence>
<dbReference type="SMART" id="SM01043">
    <property type="entry name" value="BTAD"/>
    <property type="match status" value="1"/>
</dbReference>
<dbReference type="InterPro" id="IPR011990">
    <property type="entry name" value="TPR-like_helical_dom_sf"/>
</dbReference>
<dbReference type="Gene3D" id="3.40.50.300">
    <property type="entry name" value="P-loop containing nucleotide triphosphate hydrolases"/>
    <property type="match status" value="1"/>
</dbReference>
<name>A0A9W6W8W2_9ACTN</name>
<protein>
    <recommendedName>
        <fullName evidence="6">OmpR/PhoB-type domain-containing protein</fullName>
    </recommendedName>
</protein>
<keyword evidence="4" id="KW-0804">Transcription</keyword>
<dbReference type="Pfam" id="PF03704">
    <property type="entry name" value="BTAD"/>
    <property type="match status" value="1"/>
</dbReference>
<proteinExistence type="inferred from homology"/>
<dbReference type="Gene3D" id="1.25.40.10">
    <property type="entry name" value="Tetratricopeptide repeat domain"/>
    <property type="match status" value="1"/>
</dbReference>
<dbReference type="InterPro" id="IPR051677">
    <property type="entry name" value="AfsR-DnrI-RedD_regulator"/>
</dbReference>
<dbReference type="GO" id="GO:0000160">
    <property type="term" value="P:phosphorelay signal transduction system"/>
    <property type="evidence" value="ECO:0007669"/>
    <property type="project" value="InterPro"/>
</dbReference>
<dbReference type="InterPro" id="IPR027417">
    <property type="entry name" value="P-loop_NTPase"/>
</dbReference>
<accession>A0A9W6W8W2</accession>
<keyword evidence="8" id="KW-1185">Reference proteome</keyword>
<feature type="domain" description="OmpR/PhoB-type" evidence="6">
    <location>
        <begin position="1"/>
        <end position="99"/>
    </location>
</feature>
<dbReference type="SUPFAM" id="SSF46894">
    <property type="entry name" value="C-terminal effector domain of the bipartite response regulators"/>
    <property type="match status" value="1"/>
</dbReference>
<dbReference type="AlphaFoldDB" id="A0A9W6W8W2"/>
<dbReference type="Proteomes" id="UP001165079">
    <property type="component" value="Unassembled WGS sequence"/>
</dbReference>
<dbReference type="CDD" id="cd15831">
    <property type="entry name" value="BTAD"/>
    <property type="match status" value="1"/>
</dbReference>
<evidence type="ECO:0000313" key="8">
    <source>
        <dbReference type="Proteomes" id="UP001165079"/>
    </source>
</evidence>
<dbReference type="GO" id="GO:0006355">
    <property type="term" value="P:regulation of DNA-templated transcription"/>
    <property type="evidence" value="ECO:0007669"/>
    <property type="project" value="InterPro"/>
</dbReference>
<dbReference type="SMART" id="SM00382">
    <property type="entry name" value="AAA"/>
    <property type="match status" value="1"/>
</dbReference>
<dbReference type="SUPFAM" id="SSF48452">
    <property type="entry name" value="TPR-like"/>
    <property type="match status" value="2"/>
</dbReference>
<dbReference type="InterPro" id="IPR016032">
    <property type="entry name" value="Sig_transdc_resp-reg_C-effctor"/>
</dbReference>
<organism evidence="7 8">
    <name type="scientific">Actinorhabdospora filicis</name>
    <dbReference type="NCBI Taxonomy" id="1785913"/>
    <lineage>
        <taxon>Bacteria</taxon>
        <taxon>Bacillati</taxon>
        <taxon>Actinomycetota</taxon>
        <taxon>Actinomycetes</taxon>
        <taxon>Micromonosporales</taxon>
        <taxon>Micromonosporaceae</taxon>
        <taxon>Actinorhabdospora</taxon>
    </lineage>
</organism>
<dbReference type="PROSITE" id="PS51755">
    <property type="entry name" value="OMPR_PHOB"/>
    <property type="match status" value="1"/>
</dbReference>
<dbReference type="RefSeq" id="WP_285663153.1">
    <property type="nucleotide sequence ID" value="NZ_BSTX01000002.1"/>
</dbReference>
<dbReference type="InterPro" id="IPR003593">
    <property type="entry name" value="AAA+_ATPase"/>
</dbReference>
<dbReference type="GO" id="GO:0003677">
    <property type="term" value="F:DNA binding"/>
    <property type="evidence" value="ECO:0007669"/>
    <property type="project" value="UniProtKB-UniRule"/>
</dbReference>
<dbReference type="PANTHER" id="PTHR35807">
    <property type="entry name" value="TRANSCRIPTIONAL REGULATOR REDD-RELATED"/>
    <property type="match status" value="1"/>
</dbReference>
<evidence type="ECO:0000256" key="4">
    <source>
        <dbReference type="ARBA" id="ARBA00023163"/>
    </source>
</evidence>
<keyword evidence="3 5" id="KW-0238">DNA-binding</keyword>
<dbReference type="SMART" id="SM00862">
    <property type="entry name" value="Trans_reg_C"/>
    <property type="match status" value="1"/>
</dbReference>
<dbReference type="InterPro" id="IPR036388">
    <property type="entry name" value="WH-like_DNA-bd_sf"/>
</dbReference>
<dbReference type="InterPro" id="IPR001867">
    <property type="entry name" value="OmpR/PhoB-type_DNA-bd"/>
</dbReference>
<gene>
    <name evidence="7" type="ORF">Afil01_27810</name>
</gene>
<comment type="caution">
    <text evidence="7">The sequence shown here is derived from an EMBL/GenBank/DDBJ whole genome shotgun (WGS) entry which is preliminary data.</text>
</comment>
<evidence type="ECO:0000313" key="7">
    <source>
        <dbReference type="EMBL" id="GLZ77974.1"/>
    </source>
</evidence>
<sequence length="1057" mass="111370">MTVRLTLLDGVTATRGGRPVDLGPPQRRAVLCALALRRRRWVPVAALIDALYDGDGPARAAKVVQTHVSALRSVLEPPRAPGTPPEVLLFGHGGYQLRLADDDLDLGRFERLVAEAERARARRRWSEADAAYTEALALFPGEPLAGVPGPYAERQRTELTGRRQAVTEDGLEAMVNAGRALQAVDALRELTAADPLRERPPALLMRALYAGGRRWEALEIYTRTRRTLVDRLAVEPGPELRALHTLVLAGDPLPGTTPPAPPRPAAPTTGIAGRAAELRRVTAIIERASTGGGIIVVSGGPGSGKSHLLREIAARNPGARRLRLADGLATTLGLPGDPSTMDGPGLAARALDALTRPAVLIADDAAEADRASRDALLILARRLRERPVVLILAASDPAPDDATAEWCGALEAEALAVLPLGALTPSAIADLVTDRLDTPAPMELAASVHDVTGGLPVLVTALIADLATAPGARAVPPQLVPDHLTRALARLLGAELGPFARALAVLDPHDPAIATMAAVTARPASEARRLAVHLLGLGLLASADPPRLRHPVLVTALRDACTPAETTRVLVAAATDARDRQRTARQIADHLLDLSGPQWTQWTPVLLDAATEAVAASDGPATVAYLTTAARIDRTARVLLRLGQAELQVNPRAGRAHLREALDVQLARGETPSAVVPLAWAMAVQGEPAAAMDLMDRVARKAGPRAGRGIRASGWLIASITPGTWEDLVRELRTDSTDEDPALEDPAAEAVLIWDDVARVRYSAAEATARLSERAPTALRAGIALWADDLPLLRRLTAQPGEDDAALDLLRVMLRAEAALRLGEPETALAEAGLVAGVPPAHSARRPAGLVAIYARALIALGRLDEAAAWLDGVTGHASPDAWDWTSVLYARAMLLSHQGDPGEAAETFLDSGHRLARWGFDNPGAQAWRGAAALELVKAGEHERARPLALAELDLAHRWGVPRFTGLAWRALAAASPLDERAAALERAAGLLTGPDLAAALSDLADAEPGRARVLLERARSLAGTGPLGEHVAGRLRVLDGGEPGPGVDVVAPRAW</sequence>
<dbReference type="InterPro" id="IPR005158">
    <property type="entry name" value="BTAD"/>
</dbReference>
<keyword evidence="2" id="KW-0805">Transcription regulation</keyword>
<dbReference type="EMBL" id="BSTX01000002">
    <property type="protein sequence ID" value="GLZ77974.1"/>
    <property type="molecule type" value="Genomic_DNA"/>
</dbReference>
<evidence type="ECO:0000256" key="5">
    <source>
        <dbReference type="PROSITE-ProRule" id="PRU01091"/>
    </source>
</evidence>
<feature type="DNA-binding region" description="OmpR/PhoB-type" evidence="5">
    <location>
        <begin position="1"/>
        <end position="99"/>
    </location>
</feature>
<evidence type="ECO:0000256" key="3">
    <source>
        <dbReference type="ARBA" id="ARBA00023125"/>
    </source>
</evidence>
<reference evidence="7" key="1">
    <citation type="submission" date="2023-03" db="EMBL/GenBank/DDBJ databases">
        <title>Actinorhabdospora filicis NBRC 111898.</title>
        <authorList>
            <person name="Ichikawa N."/>
            <person name="Sato H."/>
            <person name="Tonouchi N."/>
        </authorList>
    </citation>
    <scope>NUCLEOTIDE SEQUENCE</scope>
    <source>
        <strain evidence="7">NBRC 111898</strain>
    </source>
</reference>
<dbReference type="Gene3D" id="1.10.10.10">
    <property type="entry name" value="Winged helix-like DNA-binding domain superfamily/Winged helix DNA-binding domain"/>
    <property type="match status" value="1"/>
</dbReference>
<evidence type="ECO:0000259" key="6">
    <source>
        <dbReference type="PROSITE" id="PS51755"/>
    </source>
</evidence>
<dbReference type="SUPFAM" id="SSF52540">
    <property type="entry name" value="P-loop containing nucleoside triphosphate hydrolases"/>
    <property type="match status" value="1"/>
</dbReference>
<dbReference type="InterPro" id="IPR041664">
    <property type="entry name" value="AAA_16"/>
</dbReference>